<reference evidence="10 11" key="1">
    <citation type="submission" date="2018-10" db="EMBL/GenBank/DDBJ databases">
        <authorList>
            <person name="Chen W.-M."/>
        </authorList>
    </citation>
    <scope>NUCLEOTIDE SEQUENCE [LARGE SCALE GENOMIC DNA]</scope>
    <source>
        <strain evidence="10 11">THS-13</strain>
    </source>
</reference>
<dbReference type="Gene3D" id="1.10.150.240">
    <property type="entry name" value="Putative phosphatase, domain 2"/>
    <property type="match status" value="1"/>
</dbReference>
<feature type="binding site" evidence="9">
    <location>
        <position position="194"/>
    </location>
    <ligand>
        <name>Mg(2+)</name>
        <dbReference type="ChEBI" id="CHEBI:18420"/>
    </ligand>
</feature>
<accession>A0A3N0VDP5</accession>
<evidence type="ECO:0000256" key="4">
    <source>
        <dbReference type="ARBA" id="ARBA00022842"/>
    </source>
</evidence>
<keyword evidence="11" id="KW-1185">Reference proteome</keyword>
<sequence length="277" mass="29860">MSAQRYQRRYTGPLQAVIFDWAGTVIDYGCLAPVEAFVELFRREGLSLSQAQAREPMGTEKREHIRRLLAIPAVAAAWQQAKGSTTSEADIDRLYREFQPIQLATIASNAQMIPGAVALVQRLRARGLKIGANTGYNREMLALCERAALAQGYAPDCSLAAEDAPRGRPWPDLALANAQRLGLSCVQACVKVDDTVAGIQEGLSAGMWTVAVALSGNEVGLSLADWAKLPPAERSARAAAASQRLRQAGAHYVIDSVASLEVSLDDIEMRLACGERP</sequence>
<feature type="active site" description="Nucleophile" evidence="9">
    <location>
        <position position="20"/>
    </location>
</feature>
<dbReference type="FunFam" id="1.10.150.240:FF:000006">
    <property type="entry name" value="Phosphonoacetaldehyde hydrolase"/>
    <property type="match status" value="1"/>
</dbReference>
<comment type="caution">
    <text evidence="10">The sequence shown here is derived from an EMBL/GenBank/DDBJ whole genome shotgun (WGS) entry which is preliminary data.</text>
</comment>
<dbReference type="NCBIfam" id="TIGR01509">
    <property type="entry name" value="HAD-SF-IA-v3"/>
    <property type="match status" value="1"/>
</dbReference>
<dbReference type="RefSeq" id="WP_123211276.1">
    <property type="nucleotide sequence ID" value="NZ_RJVO01000003.1"/>
</dbReference>
<organism evidence="10 11">
    <name type="scientific">Stagnimonas aquatica</name>
    <dbReference type="NCBI Taxonomy" id="2689987"/>
    <lineage>
        <taxon>Bacteria</taxon>
        <taxon>Pseudomonadati</taxon>
        <taxon>Pseudomonadota</taxon>
        <taxon>Gammaproteobacteria</taxon>
        <taxon>Nevskiales</taxon>
        <taxon>Nevskiaceae</taxon>
        <taxon>Stagnimonas</taxon>
    </lineage>
</organism>
<name>A0A3N0VDP5_9GAMM</name>
<comment type="catalytic activity">
    <reaction evidence="6 9">
        <text>phosphonoacetaldehyde + H2O = acetaldehyde + phosphate + H(+)</text>
        <dbReference type="Rhea" id="RHEA:18905"/>
        <dbReference type="ChEBI" id="CHEBI:15343"/>
        <dbReference type="ChEBI" id="CHEBI:15377"/>
        <dbReference type="ChEBI" id="CHEBI:15378"/>
        <dbReference type="ChEBI" id="CHEBI:43474"/>
        <dbReference type="ChEBI" id="CHEBI:58383"/>
        <dbReference type="EC" id="3.11.1.1"/>
    </reaction>
</comment>
<feature type="active site" description="Schiff-base intermediate with substrate" evidence="9">
    <location>
        <position position="61"/>
    </location>
</feature>
<dbReference type="AlphaFoldDB" id="A0A3N0VDP5"/>
<dbReference type="InterPro" id="IPR036412">
    <property type="entry name" value="HAD-like_sf"/>
</dbReference>
<dbReference type="GO" id="GO:0000287">
    <property type="term" value="F:magnesium ion binding"/>
    <property type="evidence" value="ECO:0007669"/>
    <property type="project" value="UniProtKB-UniRule"/>
</dbReference>
<dbReference type="EC" id="3.11.1.1" evidence="8 9"/>
<evidence type="ECO:0000313" key="10">
    <source>
        <dbReference type="EMBL" id="ROH90821.1"/>
    </source>
</evidence>
<gene>
    <name evidence="9" type="primary">phnX</name>
    <name evidence="10" type="ORF">ED208_07490</name>
</gene>
<dbReference type="PANTHER" id="PTHR43434">
    <property type="entry name" value="PHOSPHOGLYCOLATE PHOSPHATASE"/>
    <property type="match status" value="1"/>
</dbReference>
<evidence type="ECO:0000256" key="8">
    <source>
        <dbReference type="ARBA" id="ARBA00066472"/>
    </source>
</evidence>
<comment type="function">
    <text evidence="7 9">Involved in phosphonate degradation.</text>
</comment>
<keyword evidence="3 9" id="KW-0378">Hydrolase</keyword>
<evidence type="ECO:0000256" key="5">
    <source>
        <dbReference type="ARBA" id="ARBA00023270"/>
    </source>
</evidence>
<dbReference type="GO" id="GO:0019700">
    <property type="term" value="P:organic phosphonate catabolic process"/>
    <property type="evidence" value="ECO:0007669"/>
    <property type="project" value="InterPro"/>
</dbReference>
<dbReference type="SFLD" id="SFLDS00003">
    <property type="entry name" value="Haloacid_Dehalogenase"/>
    <property type="match status" value="1"/>
</dbReference>
<feature type="binding site" evidence="9">
    <location>
        <position position="22"/>
    </location>
    <ligand>
        <name>Mg(2+)</name>
        <dbReference type="ChEBI" id="CHEBI:18420"/>
    </ligand>
</feature>
<dbReference type="GO" id="GO:0005829">
    <property type="term" value="C:cytosol"/>
    <property type="evidence" value="ECO:0007669"/>
    <property type="project" value="TreeGrafter"/>
</dbReference>
<dbReference type="GO" id="GO:0006281">
    <property type="term" value="P:DNA repair"/>
    <property type="evidence" value="ECO:0007669"/>
    <property type="project" value="TreeGrafter"/>
</dbReference>
<comment type="cofactor">
    <cofactor evidence="9">
        <name>Mg(2+)</name>
        <dbReference type="ChEBI" id="CHEBI:18420"/>
    </cofactor>
    <text evidence="9">Binds 1 Mg(2+) ion per subunit.</text>
</comment>
<dbReference type="HAMAP" id="MF_01375">
    <property type="entry name" value="PhnX"/>
    <property type="match status" value="1"/>
</dbReference>
<dbReference type="Pfam" id="PF00702">
    <property type="entry name" value="Hydrolase"/>
    <property type="match status" value="1"/>
</dbReference>
<dbReference type="InterPro" id="IPR023198">
    <property type="entry name" value="PGP-like_dom2"/>
</dbReference>
<evidence type="ECO:0000256" key="7">
    <source>
        <dbReference type="ARBA" id="ARBA00056573"/>
    </source>
</evidence>
<feature type="binding site" evidence="9">
    <location>
        <position position="20"/>
    </location>
    <ligand>
        <name>Mg(2+)</name>
        <dbReference type="ChEBI" id="CHEBI:18420"/>
    </ligand>
</feature>
<dbReference type="PANTHER" id="PTHR43434:SF19">
    <property type="entry name" value="PHOSPHONOACETALDEHYDE HYDROLASE"/>
    <property type="match status" value="1"/>
</dbReference>
<proteinExistence type="inferred from homology"/>
<dbReference type="SFLD" id="SFLDG01135">
    <property type="entry name" value="C1.5.6:_HAD__Beta-PGM__Phospha"/>
    <property type="match status" value="1"/>
</dbReference>
<dbReference type="SUPFAM" id="SSF56784">
    <property type="entry name" value="HAD-like"/>
    <property type="match status" value="1"/>
</dbReference>
<protein>
    <recommendedName>
        <fullName evidence="8 9">Phosphonoacetaldehyde hydrolase</fullName>
        <shortName evidence="9">Phosphonatase</shortName>
        <ecNumber evidence="8 9">3.11.1.1</ecNumber>
    </recommendedName>
    <alternativeName>
        <fullName evidence="9">Phosphonoacetaldehyde phosphonohydrolase</fullName>
    </alternativeName>
</protein>
<dbReference type="InterPro" id="IPR050155">
    <property type="entry name" value="HAD-like_hydrolase_sf"/>
</dbReference>
<dbReference type="GO" id="GO:0008967">
    <property type="term" value="F:phosphoglycolate phosphatase activity"/>
    <property type="evidence" value="ECO:0007669"/>
    <property type="project" value="TreeGrafter"/>
</dbReference>
<comment type="subunit">
    <text evidence="1 9">Homodimer.</text>
</comment>
<dbReference type="InParanoid" id="A0A3N0VDP5"/>
<dbReference type="Proteomes" id="UP000282106">
    <property type="component" value="Unassembled WGS sequence"/>
</dbReference>
<dbReference type="FunCoup" id="A0A3N0VDP5">
    <property type="interactions" value="167"/>
</dbReference>
<keyword evidence="4 9" id="KW-0460">Magnesium</keyword>
<dbReference type="SFLD" id="SFLDG01129">
    <property type="entry name" value="C1.5:_HAD__Beta-PGM__Phosphata"/>
    <property type="match status" value="1"/>
</dbReference>
<dbReference type="InterPro" id="IPR006439">
    <property type="entry name" value="HAD-SF_hydro_IA"/>
</dbReference>
<evidence type="ECO:0000256" key="1">
    <source>
        <dbReference type="ARBA" id="ARBA00011738"/>
    </source>
</evidence>
<dbReference type="InterPro" id="IPR006323">
    <property type="entry name" value="Phosphonoacetald_hydro"/>
</dbReference>
<keyword evidence="5 9" id="KW-0704">Schiff base</keyword>
<dbReference type="EMBL" id="RJVO01000003">
    <property type="protein sequence ID" value="ROH90821.1"/>
    <property type="molecule type" value="Genomic_DNA"/>
</dbReference>
<dbReference type="Gene3D" id="3.40.50.1000">
    <property type="entry name" value="HAD superfamily/HAD-like"/>
    <property type="match status" value="1"/>
</dbReference>
<keyword evidence="2 9" id="KW-0479">Metal-binding</keyword>
<evidence type="ECO:0000313" key="11">
    <source>
        <dbReference type="Proteomes" id="UP000282106"/>
    </source>
</evidence>
<evidence type="ECO:0000256" key="3">
    <source>
        <dbReference type="ARBA" id="ARBA00022801"/>
    </source>
</evidence>
<evidence type="ECO:0000256" key="6">
    <source>
        <dbReference type="ARBA" id="ARBA00052005"/>
    </source>
</evidence>
<comment type="similarity">
    <text evidence="9">Belongs to the HAD-like hydrolase superfamily. PhnX family.</text>
</comment>
<dbReference type="NCBIfam" id="TIGR01422">
    <property type="entry name" value="phosphonatase"/>
    <property type="match status" value="1"/>
</dbReference>
<evidence type="ECO:0000256" key="9">
    <source>
        <dbReference type="HAMAP-Rule" id="MF_01375"/>
    </source>
</evidence>
<evidence type="ECO:0000256" key="2">
    <source>
        <dbReference type="ARBA" id="ARBA00022723"/>
    </source>
</evidence>
<dbReference type="GO" id="GO:0050194">
    <property type="term" value="F:phosphonoacetaldehyde hydrolase activity"/>
    <property type="evidence" value="ECO:0007669"/>
    <property type="project" value="UniProtKB-UniRule"/>
</dbReference>
<dbReference type="InterPro" id="IPR023214">
    <property type="entry name" value="HAD_sf"/>
</dbReference>